<proteinExistence type="predicted"/>
<dbReference type="Proteomes" id="UP000070427">
    <property type="component" value="Unassembled WGS sequence"/>
</dbReference>
<accession>A0A140L8R5</accession>
<keyword evidence="3" id="KW-1185">Reference proteome</keyword>
<gene>
    <name evidence="2" type="ORF">AN618_13160</name>
</gene>
<feature type="transmembrane region" description="Helical" evidence="1">
    <location>
        <begin position="103"/>
        <end position="124"/>
    </location>
</feature>
<sequence>MFFNNEQVNRGRKIVNTGIIILILLLFGDFTANLISNGIKVLAEKIIINGLVLFNIFLYYKGNRMAFKVTMFLLSMVYILIFGLLPVYLVWELLRVLNILDAFGGALYLVILAIIIIGVNILIFKMGFYDDILAFKNYYFHSQQGSQNFRLGGEAYKKRAPRK</sequence>
<dbReference type="AlphaFoldDB" id="A0A140L8R5"/>
<dbReference type="EMBL" id="LOED01000014">
    <property type="protein sequence ID" value="KXG76940.1"/>
    <property type="molecule type" value="Genomic_DNA"/>
</dbReference>
<reference evidence="2 3" key="1">
    <citation type="submission" date="2015-12" db="EMBL/GenBank/DDBJ databases">
        <title>Draft genome sequnece of Fervidicola ferrireducens strain Y170.</title>
        <authorList>
            <person name="Patel B.K."/>
        </authorList>
    </citation>
    <scope>NUCLEOTIDE SEQUENCE [LARGE SCALE GENOMIC DNA]</scope>
    <source>
        <strain evidence="2 3">Y170</strain>
    </source>
</reference>
<feature type="transmembrane region" description="Helical" evidence="1">
    <location>
        <begin position="41"/>
        <end position="60"/>
    </location>
</feature>
<evidence type="ECO:0000313" key="2">
    <source>
        <dbReference type="EMBL" id="KXG76940.1"/>
    </source>
</evidence>
<protein>
    <submittedName>
        <fullName evidence="2">Uncharacterized protein</fullName>
    </submittedName>
</protein>
<feature type="transmembrane region" description="Helical" evidence="1">
    <location>
        <begin position="14"/>
        <end position="35"/>
    </location>
</feature>
<dbReference type="InParanoid" id="A0A140L8R5"/>
<name>A0A140L8R5_9FIRM</name>
<evidence type="ECO:0000256" key="1">
    <source>
        <dbReference type="SAM" id="Phobius"/>
    </source>
</evidence>
<keyword evidence="1" id="KW-1133">Transmembrane helix</keyword>
<dbReference type="PATRIC" id="fig|520764.3.peg.1366"/>
<feature type="transmembrane region" description="Helical" evidence="1">
    <location>
        <begin position="72"/>
        <end position="91"/>
    </location>
</feature>
<organism evidence="2 3">
    <name type="scientific">Fervidicola ferrireducens</name>
    <dbReference type="NCBI Taxonomy" id="520764"/>
    <lineage>
        <taxon>Bacteria</taxon>
        <taxon>Bacillati</taxon>
        <taxon>Bacillota</taxon>
        <taxon>Clostridia</taxon>
        <taxon>Thermosediminibacterales</taxon>
        <taxon>Thermosediminibacteraceae</taxon>
        <taxon>Fervidicola</taxon>
    </lineage>
</organism>
<keyword evidence="1" id="KW-0472">Membrane</keyword>
<comment type="caution">
    <text evidence="2">The sequence shown here is derived from an EMBL/GenBank/DDBJ whole genome shotgun (WGS) entry which is preliminary data.</text>
</comment>
<evidence type="ECO:0000313" key="3">
    <source>
        <dbReference type="Proteomes" id="UP000070427"/>
    </source>
</evidence>
<dbReference type="STRING" id="520764.AN618_13160"/>
<keyword evidence="1" id="KW-0812">Transmembrane</keyword>